<feature type="transmembrane region" description="Helical" evidence="2">
    <location>
        <begin position="22"/>
        <end position="55"/>
    </location>
</feature>
<dbReference type="RefSeq" id="WP_055025371.1">
    <property type="nucleotide sequence ID" value="NZ_CANMJJ010000021.1"/>
</dbReference>
<keyword evidence="2" id="KW-0812">Transmembrane</keyword>
<evidence type="ECO:0000256" key="1">
    <source>
        <dbReference type="SAM" id="MobiDB-lite"/>
    </source>
</evidence>
<evidence type="ECO:0000256" key="2">
    <source>
        <dbReference type="SAM" id="Phobius"/>
    </source>
</evidence>
<proteinExistence type="predicted"/>
<gene>
    <name evidence="3" type="ORF">SJ2017_0225</name>
</gene>
<reference evidence="3 4" key="1">
    <citation type="submission" date="2017-03" db="EMBL/GenBank/DDBJ databases">
        <title>Genome sequencing of Shewanella japonica KCTC 22435.</title>
        <authorList>
            <person name="Kim K.M."/>
        </authorList>
    </citation>
    <scope>NUCLEOTIDE SEQUENCE [LARGE SCALE GENOMIC DNA]</scope>
    <source>
        <strain evidence="3 4">KCTC 22435</strain>
    </source>
</reference>
<dbReference type="Proteomes" id="UP000191820">
    <property type="component" value="Chromosome"/>
</dbReference>
<name>A0ABM6JFG0_9GAMM</name>
<evidence type="ECO:0000313" key="4">
    <source>
        <dbReference type="Proteomes" id="UP000191820"/>
    </source>
</evidence>
<organism evidence="3 4">
    <name type="scientific">Shewanella japonica</name>
    <dbReference type="NCBI Taxonomy" id="93973"/>
    <lineage>
        <taxon>Bacteria</taxon>
        <taxon>Pseudomonadati</taxon>
        <taxon>Pseudomonadota</taxon>
        <taxon>Gammaproteobacteria</taxon>
        <taxon>Alteromonadales</taxon>
        <taxon>Shewanellaceae</taxon>
        <taxon>Shewanella</taxon>
    </lineage>
</organism>
<accession>A0ABM6JFG0</accession>
<evidence type="ECO:0008006" key="5">
    <source>
        <dbReference type="Google" id="ProtNLM"/>
    </source>
</evidence>
<dbReference type="EMBL" id="CP020472">
    <property type="protein sequence ID" value="ARD20574.1"/>
    <property type="molecule type" value="Genomic_DNA"/>
</dbReference>
<sequence>MNFNQFINQAQLKQKVGTMNPIFALLSIIAIGLMSIVLLPFLIVFAVVSFIGLNLLGRKYLAPKMQPIFGQQAPDEVYRGDPNIQRERSVYQSDMFKQTGNHRQRSGRTFDHQPD</sequence>
<protein>
    <recommendedName>
        <fullName evidence="5">DUF3487 family protein</fullName>
    </recommendedName>
</protein>
<feature type="region of interest" description="Disordered" evidence="1">
    <location>
        <begin position="94"/>
        <end position="115"/>
    </location>
</feature>
<keyword evidence="4" id="KW-1185">Reference proteome</keyword>
<keyword evidence="2" id="KW-1133">Transmembrane helix</keyword>
<evidence type="ECO:0000313" key="3">
    <source>
        <dbReference type="EMBL" id="ARD20574.1"/>
    </source>
</evidence>
<keyword evidence="2" id="KW-0472">Membrane</keyword>